<gene>
    <name evidence="1" type="ORF">METZ01_LOCUS305805</name>
</gene>
<dbReference type="AlphaFoldDB" id="A0A382N029"/>
<dbReference type="Gene3D" id="3.90.930.1">
    <property type="match status" value="1"/>
</dbReference>
<evidence type="ECO:0000313" key="1">
    <source>
        <dbReference type="EMBL" id="SVC52951.1"/>
    </source>
</evidence>
<accession>A0A382N029</accession>
<sequence>MQTKSVYINHKDLYRRTNGLMYKKYAKGPFTGTAVSLYNNGQVKTKESYKYGRLFGVYEEFFKNGRLKQHAVYWGVYYWDGVWPSYTIYVSVIEILERSGYLVYQSMYGDGDHLQFDVFKDGKPLDSFAVERQNSEYAVGRYKGHWDDAPVPEFIRERKKDALPNESSDIREGVWEWFSALGSSFDSDQHGSEIWHELSCTAWLFKKVYIKNKIQEGESTYNVGSRMFFKDDQVYRSEYFKDSGGRSVSHYNKDGSSLIEEFAADGYLIESWVRIDSISDIDDDIPF</sequence>
<proteinExistence type="predicted"/>
<name>A0A382N029_9ZZZZ</name>
<organism evidence="1">
    <name type="scientific">marine metagenome</name>
    <dbReference type="NCBI Taxonomy" id="408172"/>
    <lineage>
        <taxon>unclassified sequences</taxon>
        <taxon>metagenomes</taxon>
        <taxon>ecological metagenomes</taxon>
    </lineage>
</organism>
<dbReference type="EMBL" id="UINC01096233">
    <property type="protein sequence ID" value="SVC52951.1"/>
    <property type="molecule type" value="Genomic_DNA"/>
</dbReference>
<reference evidence="1" key="1">
    <citation type="submission" date="2018-05" db="EMBL/GenBank/DDBJ databases">
        <authorList>
            <person name="Lanie J.A."/>
            <person name="Ng W.-L."/>
            <person name="Kazmierczak K.M."/>
            <person name="Andrzejewski T.M."/>
            <person name="Davidsen T.M."/>
            <person name="Wayne K.J."/>
            <person name="Tettelin H."/>
            <person name="Glass J.I."/>
            <person name="Rusch D."/>
            <person name="Podicherti R."/>
            <person name="Tsui H.-C.T."/>
            <person name="Winkler M.E."/>
        </authorList>
    </citation>
    <scope>NUCLEOTIDE SEQUENCE</scope>
</reference>
<protein>
    <recommendedName>
        <fullName evidence="2">MORN repeat-containing protein</fullName>
    </recommendedName>
</protein>
<evidence type="ECO:0008006" key="2">
    <source>
        <dbReference type="Google" id="ProtNLM"/>
    </source>
</evidence>